<dbReference type="InterPro" id="IPR029063">
    <property type="entry name" value="SAM-dependent_MTases_sf"/>
</dbReference>
<dbReference type="Pfam" id="PF08241">
    <property type="entry name" value="Methyltransf_11"/>
    <property type="match status" value="1"/>
</dbReference>
<organism evidence="2">
    <name type="scientific">uncultured Caudovirales phage</name>
    <dbReference type="NCBI Taxonomy" id="2100421"/>
    <lineage>
        <taxon>Viruses</taxon>
        <taxon>Duplodnaviria</taxon>
        <taxon>Heunggongvirae</taxon>
        <taxon>Uroviricota</taxon>
        <taxon>Caudoviricetes</taxon>
        <taxon>Peduoviridae</taxon>
        <taxon>Maltschvirus</taxon>
        <taxon>Maltschvirus maltsch</taxon>
    </lineage>
</organism>
<dbReference type="EMBL" id="LR798372">
    <property type="protein sequence ID" value="CAB5227600.1"/>
    <property type="molecule type" value="Genomic_DNA"/>
</dbReference>
<name>A0A6J7XCV5_9CAUD</name>
<feature type="domain" description="Methyltransferase type 11" evidence="1">
    <location>
        <begin position="58"/>
        <end position="107"/>
    </location>
</feature>
<feature type="non-terminal residue" evidence="2">
    <location>
        <position position="108"/>
    </location>
</feature>
<reference evidence="2" key="1">
    <citation type="submission" date="2020-05" db="EMBL/GenBank/DDBJ databases">
        <authorList>
            <person name="Chiriac C."/>
            <person name="Salcher M."/>
            <person name="Ghai R."/>
            <person name="Kavagutti S V."/>
        </authorList>
    </citation>
    <scope>NUCLEOTIDE SEQUENCE</scope>
</reference>
<gene>
    <name evidence="2" type="ORF">UFOVP1522_65</name>
</gene>
<accession>A0A6J7XCV5</accession>
<keyword evidence="2" id="KW-0808">Transferase</keyword>
<dbReference type="GO" id="GO:0032259">
    <property type="term" value="P:methylation"/>
    <property type="evidence" value="ECO:0007669"/>
    <property type="project" value="UniProtKB-KW"/>
</dbReference>
<sequence length="108" mass="12596">MKLHLACGSVYLKDYINIDIKGELVKDNPQLVEENTTTLDNYFKKSYVKRILGHNARGRIVVDILSDVKKLPFEDDTVDEILTVNLVDHIRLQEIPTMFNEWHRILKS</sequence>
<dbReference type="SUPFAM" id="SSF53335">
    <property type="entry name" value="S-adenosyl-L-methionine-dependent methyltransferases"/>
    <property type="match status" value="1"/>
</dbReference>
<evidence type="ECO:0000259" key="1">
    <source>
        <dbReference type="Pfam" id="PF08241"/>
    </source>
</evidence>
<dbReference type="InterPro" id="IPR013216">
    <property type="entry name" value="Methyltransf_11"/>
</dbReference>
<evidence type="ECO:0000313" key="2">
    <source>
        <dbReference type="EMBL" id="CAB5227600.1"/>
    </source>
</evidence>
<keyword evidence="2" id="KW-0489">Methyltransferase</keyword>
<proteinExistence type="predicted"/>
<dbReference type="GO" id="GO:0008757">
    <property type="term" value="F:S-adenosylmethionine-dependent methyltransferase activity"/>
    <property type="evidence" value="ECO:0007669"/>
    <property type="project" value="InterPro"/>
</dbReference>
<dbReference type="Gene3D" id="3.40.50.150">
    <property type="entry name" value="Vaccinia Virus protein VP39"/>
    <property type="match status" value="1"/>
</dbReference>
<protein>
    <submittedName>
        <fullName evidence="2">Methyltransferase type 11</fullName>
    </submittedName>
</protein>